<keyword evidence="1" id="KW-1133">Transmembrane helix</keyword>
<sequence>MNFNKYINYILIVIGCIVAIYAQAGEGQDVVILILGIVILMFGLFRISSTIPSKQNKEDEDFKQDIE</sequence>
<accession>A0A5D0GBU5</accession>
<keyword evidence="1" id="KW-0812">Transmembrane</keyword>
<gene>
    <name evidence="2" type="ORF">FVF61_06240</name>
</gene>
<proteinExistence type="predicted"/>
<dbReference type="RefSeq" id="WP_148454471.1">
    <property type="nucleotide sequence ID" value="NZ_VSFC01000031.1"/>
</dbReference>
<dbReference type="EMBL" id="VSFC01000031">
    <property type="protein sequence ID" value="TYA56335.1"/>
    <property type="molecule type" value="Genomic_DNA"/>
</dbReference>
<reference evidence="2 3" key="1">
    <citation type="submission" date="2019-08" db="EMBL/GenBank/DDBJ databases">
        <title>Formosa sediminis sp. nov., isolated from marine sediment.</title>
        <authorList>
            <person name="Cao W.R."/>
        </authorList>
    </citation>
    <scope>NUCLEOTIDE SEQUENCE [LARGE SCALE GENOMIC DNA]</scope>
    <source>
        <strain evidence="2 3">1494</strain>
    </source>
</reference>
<keyword evidence="1" id="KW-0472">Membrane</keyword>
<dbReference type="AlphaFoldDB" id="A0A5D0GBU5"/>
<feature type="transmembrane region" description="Helical" evidence="1">
    <location>
        <begin position="7"/>
        <end position="24"/>
    </location>
</feature>
<feature type="transmembrane region" description="Helical" evidence="1">
    <location>
        <begin position="30"/>
        <end position="47"/>
    </location>
</feature>
<dbReference type="PROSITE" id="PS51257">
    <property type="entry name" value="PROKAR_LIPOPROTEIN"/>
    <property type="match status" value="1"/>
</dbReference>
<evidence type="ECO:0000313" key="2">
    <source>
        <dbReference type="EMBL" id="TYA56335.1"/>
    </source>
</evidence>
<comment type="caution">
    <text evidence="2">The sequence shown here is derived from an EMBL/GenBank/DDBJ whole genome shotgun (WGS) entry which is preliminary data.</text>
</comment>
<name>A0A5D0GBU5_9FLAO</name>
<protein>
    <submittedName>
        <fullName evidence="2">Uncharacterized protein</fullName>
    </submittedName>
</protein>
<keyword evidence="3" id="KW-1185">Reference proteome</keyword>
<organism evidence="2 3">
    <name type="scientific">Formosa maritima</name>
    <dbReference type="NCBI Taxonomy" id="2592046"/>
    <lineage>
        <taxon>Bacteria</taxon>
        <taxon>Pseudomonadati</taxon>
        <taxon>Bacteroidota</taxon>
        <taxon>Flavobacteriia</taxon>
        <taxon>Flavobacteriales</taxon>
        <taxon>Flavobacteriaceae</taxon>
        <taxon>Formosa</taxon>
    </lineage>
</organism>
<evidence type="ECO:0000256" key="1">
    <source>
        <dbReference type="SAM" id="Phobius"/>
    </source>
</evidence>
<dbReference type="Proteomes" id="UP000324550">
    <property type="component" value="Unassembled WGS sequence"/>
</dbReference>
<evidence type="ECO:0000313" key="3">
    <source>
        <dbReference type="Proteomes" id="UP000324550"/>
    </source>
</evidence>